<comment type="caution">
    <text evidence="2">The sequence shown here is derived from an EMBL/GenBank/DDBJ whole genome shotgun (WGS) entry which is preliminary data.</text>
</comment>
<gene>
    <name evidence="2" type="ORF">TeGR_g338</name>
</gene>
<sequence>MSTPDETFTAAALLLHIAANPPLHTPPPPYPNLTPLNALYAADPFFSALSSGRYPPPPAVTSSESGSYSSSGSSRPSTTSSSQPSSPTSSYAAGAPSLTFPAPAAPAPARHPAPPVIPPKFQWKRYAALEAFLLLNKAEYQSQLNYTPAQKAYNNDLTTRLMEHAAAAGLSFHGSFTHAMVRDRIRCFYKADKKREDAKAEGAKAELVCLRILNNSH</sequence>
<dbReference type="Proteomes" id="UP001165060">
    <property type="component" value="Unassembled WGS sequence"/>
</dbReference>
<feature type="region of interest" description="Disordered" evidence="1">
    <location>
        <begin position="56"/>
        <end position="93"/>
    </location>
</feature>
<proteinExistence type="predicted"/>
<protein>
    <submittedName>
        <fullName evidence="2">Uncharacterized protein</fullName>
    </submittedName>
</protein>
<dbReference type="EMBL" id="BRYB01000553">
    <property type="protein sequence ID" value="GMI32626.1"/>
    <property type="molecule type" value="Genomic_DNA"/>
</dbReference>
<evidence type="ECO:0000256" key="1">
    <source>
        <dbReference type="SAM" id="MobiDB-lite"/>
    </source>
</evidence>
<evidence type="ECO:0000313" key="2">
    <source>
        <dbReference type="EMBL" id="GMI32626.1"/>
    </source>
</evidence>
<keyword evidence="3" id="KW-1185">Reference proteome</keyword>
<reference evidence="2 3" key="1">
    <citation type="journal article" date="2023" name="Commun. Biol.">
        <title>Genome analysis of Parmales, the sister group of diatoms, reveals the evolutionary specialization of diatoms from phago-mixotrophs to photoautotrophs.</title>
        <authorList>
            <person name="Ban H."/>
            <person name="Sato S."/>
            <person name="Yoshikawa S."/>
            <person name="Yamada K."/>
            <person name="Nakamura Y."/>
            <person name="Ichinomiya M."/>
            <person name="Sato N."/>
            <person name="Blanc-Mathieu R."/>
            <person name="Endo H."/>
            <person name="Kuwata A."/>
            <person name="Ogata H."/>
        </authorList>
    </citation>
    <scope>NUCLEOTIDE SEQUENCE [LARGE SCALE GENOMIC DNA]</scope>
</reference>
<evidence type="ECO:0000313" key="3">
    <source>
        <dbReference type="Proteomes" id="UP001165060"/>
    </source>
</evidence>
<name>A0ABQ6MU69_9STRA</name>
<feature type="compositionally biased region" description="Low complexity" evidence="1">
    <location>
        <begin position="61"/>
        <end position="93"/>
    </location>
</feature>
<accession>A0ABQ6MU69</accession>
<organism evidence="2 3">
    <name type="scientific">Tetraparma gracilis</name>
    <dbReference type="NCBI Taxonomy" id="2962635"/>
    <lineage>
        <taxon>Eukaryota</taxon>
        <taxon>Sar</taxon>
        <taxon>Stramenopiles</taxon>
        <taxon>Ochrophyta</taxon>
        <taxon>Bolidophyceae</taxon>
        <taxon>Parmales</taxon>
        <taxon>Triparmaceae</taxon>
        <taxon>Tetraparma</taxon>
    </lineage>
</organism>